<dbReference type="Proteomes" id="UP001627154">
    <property type="component" value="Unassembled WGS sequence"/>
</dbReference>
<evidence type="ECO:0000313" key="2">
    <source>
        <dbReference type="EMBL" id="KAL3400866.1"/>
    </source>
</evidence>
<dbReference type="EMBL" id="JBJJXI010000050">
    <property type="protein sequence ID" value="KAL3400866.1"/>
    <property type="molecule type" value="Genomic_DNA"/>
</dbReference>
<feature type="region of interest" description="Disordered" evidence="1">
    <location>
        <begin position="1"/>
        <end position="45"/>
    </location>
</feature>
<accession>A0ABD2X635</accession>
<sequence length="87" mass="9447">MSRISPANDSNDSNSKLEEPAHSGDNETPSPPGKDQEPPEVAKITMLSRLSPAIIAAAQEDDEKLTDAQAQPSFNLQQIVLDGYEIW</sequence>
<evidence type="ECO:0000313" key="3">
    <source>
        <dbReference type="Proteomes" id="UP001627154"/>
    </source>
</evidence>
<gene>
    <name evidence="2" type="ORF">TKK_005999</name>
</gene>
<dbReference type="AlphaFoldDB" id="A0ABD2X635"/>
<protein>
    <submittedName>
        <fullName evidence="2">Uncharacterized protein</fullName>
    </submittedName>
</protein>
<reference evidence="2 3" key="1">
    <citation type="journal article" date="2024" name="bioRxiv">
        <title>A reference genome for Trichogramma kaykai: A tiny desert-dwelling parasitoid wasp with competing sex-ratio distorters.</title>
        <authorList>
            <person name="Culotta J."/>
            <person name="Lindsey A.R."/>
        </authorList>
    </citation>
    <scope>NUCLEOTIDE SEQUENCE [LARGE SCALE GENOMIC DNA]</scope>
    <source>
        <strain evidence="2 3">KSX58</strain>
    </source>
</reference>
<proteinExistence type="predicted"/>
<evidence type="ECO:0000256" key="1">
    <source>
        <dbReference type="SAM" id="MobiDB-lite"/>
    </source>
</evidence>
<feature type="compositionally biased region" description="Basic and acidic residues" evidence="1">
    <location>
        <begin position="15"/>
        <end position="25"/>
    </location>
</feature>
<name>A0ABD2X635_9HYME</name>
<feature type="compositionally biased region" description="Polar residues" evidence="1">
    <location>
        <begin position="1"/>
        <end position="14"/>
    </location>
</feature>
<comment type="caution">
    <text evidence="2">The sequence shown here is derived from an EMBL/GenBank/DDBJ whole genome shotgun (WGS) entry which is preliminary data.</text>
</comment>
<organism evidence="2 3">
    <name type="scientific">Trichogramma kaykai</name>
    <dbReference type="NCBI Taxonomy" id="54128"/>
    <lineage>
        <taxon>Eukaryota</taxon>
        <taxon>Metazoa</taxon>
        <taxon>Ecdysozoa</taxon>
        <taxon>Arthropoda</taxon>
        <taxon>Hexapoda</taxon>
        <taxon>Insecta</taxon>
        <taxon>Pterygota</taxon>
        <taxon>Neoptera</taxon>
        <taxon>Endopterygota</taxon>
        <taxon>Hymenoptera</taxon>
        <taxon>Apocrita</taxon>
        <taxon>Proctotrupomorpha</taxon>
        <taxon>Chalcidoidea</taxon>
        <taxon>Trichogrammatidae</taxon>
        <taxon>Trichogramma</taxon>
    </lineage>
</organism>
<keyword evidence="3" id="KW-1185">Reference proteome</keyword>